<evidence type="ECO:0008006" key="4">
    <source>
        <dbReference type="Google" id="ProtNLM"/>
    </source>
</evidence>
<evidence type="ECO:0000256" key="1">
    <source>
        <dbReference type="SAM" id="Phobius"/>
    </source>
</evidence>
<proteinExistence type="predicted"/>
<name>A0ABN9SLB4_9DINO</name>
<evidence type="ECO:0000313" key="3">
    <source>
        <dbReference type="Proteomes" id="UP001189429"/>
    </source>
</evidence>
<keyword evidence="1" id="KW-1133">Transmembrane helix</keyword>
<evidence type="ECO:0000313" key="2">
    <source>
        <dbReference type="EMBL" id="CAK0832585.1"/>
    </source>
</evidence>
<comment type="caution">
    <text evidence="2">The sequence shown here is derived from an EMBL/GenBank/DDBJ whole genome shotgun (WGS) entry which is preliminary data.</text>
</comment>
<reference evidence="2" key="1">
    <citation type="submission" date="2023-10" db="EMBL/GenBank/DDBJ databases">
        <authorList>
            <person name="Chen Y."/>
            <person name="Shah S."/>
            <person name="Dougan E. K."/>
            <person name="Thang M."/>
            <person name="Chan C."/>
        </authorList>
    </citation>
    <scope>NUCLEOTIDE SEQUENCE [LARGE SCALE GENOMIC DNA]</scope>
</reference>
<sequence length="122" mass="13457">MSRPPLPNKKHGENNGLFVEGERRYCYGQYLKKYGSSMTTVSTILKPRISSPSAPTARTSIIERILMMSVVILVATMFIRVVPIMSSEDGCAMPGATELPMAIIHNYEATQALHQVVNEQAS</sequence>
<keyword evidence="1" id="KW-0812">Transmembrane</keyword>
<dbReference type="Proteomes" id="UP001189429">
    <property type="component" value="Unassembled WGS sequence"/>
</dbReference>
<keyword evidence="1" id="KW-0472">Membrane</keyword>
<keyword evidence="3" id="KW-1185">Reference proteome</keyword>
<gene>
    <name evidence="2" type="ORF">PCOR1329_LOCUS30567</name>
</gene>
<accession>A0ABN9SLB4</accession>
<dbReference type="EMBL" id="CAUYUJ010011780">
    <property type="protein sequence ID" value="CAK0832585.1"/>
    <property type="molecule type" value="Genomic_DNA"/>
</dbReference>
<organism evidence="2 3">
    <name type="scientific">Prorocentrum cordatum</name>
    <dbReference type="NCBI Taxonomy" id="2364126"/>
    <lineage>
        <taxon>Eukaryota</taxon>
        <taxon>Sar</taxon>
        <taxon>Alveolata</taxon>
        <taxon>Dinophyceae</taxon>
        <taxon>Prorocentrales</taxon>
        <taxon>Prorocentraceae</taxon>
        <taxon>Prorocentrum</taxon>
    </lineage>
</organism>
<feature type="transmembrane region" description="Helical" evidence="1">
    <location>
        <begin position="65"/>
        <end position="85"/>
    </location>
</feature>
<protein>
    <recommendedName>
        <fullName evidence="4">Subtilisin</fullName>
    </recommendedName>
</protein>